<sequence length="90" mass="9833">MAPRRRTSRVTPAATTTPTTIVTNAQLRALIDRGVAAALAERDADRSRNGEVRNLHSAGKCLDMEELPHESCWTGCCLCNDMGGLEKDDY</sequence>
<dbReference type="EMBL" id="BKCJ011309229">
    <property type="protein sequence ID" value="GFD18707.1"/>
    <property type="molecule type" value="Genomic_DNA"/>
</dbReference>
<comment type="caution">
    <text evidence="1">The sequence shown here is derived from an EMBL/GenBank/DDBJ whole genome shotgun (WGS) entry which is preliminary data.</text>
</comment>
<dbReference type="AlphaFoldDB" id="A0A699U8C1"/>
<gene>
    <name evidence="1" type="ORF">Tci_890676</name>
</gene>
<feature type="non-terminal residue" evidence="1">
    <location>
        <position position="90"/>
    </location>
</feature>
<accession>A0A699U8C1</accession>
<protein>
    <submittedName>
        <fullName evidence="1">Uncharacterized protein</fullName>
    </submittedName>
</protein>
<organism evidence="1">
    <name type="scientific">Tanacetum cinerariifolium</name>
    <name type="common">Dalmatian daisy</name>
    <name type="synonym">Chrysanthemum cinerariifolium</name>
    <dbReference type="NCBI Taxonomy" id="118510"/>
    <lineage>
        <taxon>Eukaryota</taxon>
        <taxon>Viridiplantae</taxon>
        <taxon>Streptophyta</taxon>
        <taxon>Embryophyta</taxon>
        <taxon>Tracheophyta</taxon>
        <taxon>Spermatophyta</taxon>
        <taxon>Magnoliopsida</taxon>
        <taxon>eudicotyledons</taxon>
        <taxon>Gunneridae</taxon>
        <taxon>Pentapetalae</taxon>
        <taxon>asterids</taxon>
        <taxon>campanulids</taxon>
        <taxon>Asterales</taxon>
        <taxon>Asteraceae</taxon>
        <taxon>Asteroideae</taxon>
        <taxon>Anthemideae</taxon>
        <taxon>Anthemidinae</taxon>
        <taxon>Tanacetum</taxon>
    </lineage>
</organism>
<evidence type="ECO:0000313" key="1">
    <source>
        <dbReference type="EMBL" id="GFD18707.1"/>
    </source>
</evidence>
<name>A0A699U8C1_TANCI</name>
<proteinExistence type="predicted"/>
<reference evidence="1" key="1">
    <citation type="journal article" date="2019" name="Sci. Rep.">
        <title>Draft genome of Tanacetum cinerariifolium, the natural source of mosquito coil.</title>
        <authorList>
            <person name="Yamashiro T."/>
            <person name="Shiraishi A."/>
            <person name="Satake H."/>
            <person name="Nakayama K."/>
        </authorList>
    </citation>
    <scope>NUCLEOTIDE SEQUENCE</scope>
</reference>